<evidence type="ECO:0000313" key="3">
    <source>
        <dbReference type="Proteomes" id="UP000265618"/>
    </source>
</evidence>
<organism evidence="2 3">
    <name type="scientific">Kipferlia bialata</name>
    <dbReference type="NCBI Taxonomy" id="797122"/>
    <lineage>
        <taxon>Eukaryota</taxon>
        <taxon>Metamonada</taxon>
        <taxon>Carpediemonas-like organisms</taxon>
        <taxon>Kipferlia</taxon>
    </lineage>
</organism>
<keyword evidence="3" id="KW-1185">Reference proteome</keyword>
<reference evidence="2 3" key="1">
    <citation type="journal article" date="2018" name="PLoS ONE">
        <title>The draft genome of Kipferlia bialata reveals reductive genome evolution in fornicate parasites.</title>
        <authorList>
            <person name="Tanifuji G."/>
            <person name="Takabayashi S."/>
            <person name="Kume K."/>
            <person name="Takagi M."/>
            <person name="Nakayama T."/>
            <person name="Kamikawa R."/>
            <person name="Inagaki Y."/>
            <person name="Hashimoto T."/>
        </authorList>
    </citation>
    <scope>NUCLEOTIDE SEQUENCE [LARGE SCALE GENOMIC DNA]</scope>
    <source>
        <strain evidence="2">NY0173</strain>
    </source>
</reference>
<evidence type="ECO:0000256" key="1">
    <source>
        <dbReference type="SAM" id="MobiDB-lite"/>
    </source>
</evidence>
<feature type="compositionally biased region" description="Low complexity" evidence="1">
    <location>
        <begin position="31"/>
        <end position="40"/>
    </location>
</feature>
<comment type="caution">
    <text evidence="2">The sequence shown here is derived from an EMBL/GenBank/DDBJ whole genome shotgun (WGS) entry which is preliminary data.</text>
</comment>
<dbReference type="AlphaFoldDB" id="A0A391NQI4"/>
<sequence>MTHNDGVAVPVGPNGSVDMVPVYDLTPPHTPGETHTTTGEDPAPPFALPSAEGLIAMFKDAVQTVIPHMVAF</sequence>
<protein>
    <submittedName>
        <fullName evidence="2">Uncharacterized protein</fullName>
    </submittedName>
</protein>
<name>A0A391NQI4_9EUKA</name>
<gene>
    <name evidence="2" type="ORF">KIPB_007790</name>
</gene>
<dbReference type="EMBL" id="BDIP01002267">
    <property type="protein sequence ID" value="GCA63090.1"/>
    <property type="molecule type" value="Genomic_DNA"/>
</dbReference>
<accession>A0A391NQI4</accession>
<feature type="region of interest" description="Disordered" evidence="1">
    <location>
        <begin position="1"/>
        <end position="45"/>
    </location>
</feature>
<dbReference type="Proteomes" id="UP000265618">
    <property type="component" value="Unassembled WGS sequence"/>
</dbReference>
<proteinExistence type="predicted"/>
<feature type="non-terminal residue" evidence="2">
    <location>
        <position position="72"/>
    </location>
</feature>
<evidence type="ECO:0000313" key="2">
    <source>
        <dbReference type="EMBL" id="GCA63090.1"/>
    </source>
</evidence>